<feature type="domain" description="DUF4440" evidence="1">
    <location>
        <begin position="13"/>
        <end position="121"/>
    </location>
</feature>
<evidence type="ECO:0000313" key="2">
    <source>
        <dbReference type="EMBL" id="SCB52499.1"/>
    </source>
</evidence>
<sequence length="139" mass="15876">MTTEVPLCEREEIRMLEEKLHRPEIRRSPEAVAALLAEGFVEFGSSGTIYNDRDELIARLAEEKADKPSALVTACDYAFRSISPDAVLVTYRAIRPLKDGKPPRHVLRSSIWQRIDGRWQMIFHQGTVTAPSAQRRDRD</sequence>
<evidence type="ECO:0000313" key="3">
    <source>
        <dbReference type="Proteomes" id="UP000199205"/>
    </source>
</evidence>
<reference evidence="2 3" key="1">
    <citation type="submission" date="2016-08" db="EMBL/GenBank/DDBJ databases">
        <authorList>
            <person name="Seilhamer J.J."/>
        </authorList>
    </citation>
    <scope>NUCLEOTIDE SEQUENCE [LARGE SCALE GENOMIC DNA]</scope>
    <source>
        <strain evidence="2 3">P1-7</strain>
    </source>
</reference>
<dbReference type="OrthoDB" id="7845843at2"/>
<dbReference type="InterPro" id="IPR032710">
    <property type="entry name" value="NTF2-like_dom_sf"/>
</dbReference>
<dbReference type="EMBL" id="FMAF01000050">
    <property type="protein sequence ID" value="SCB52499.1"/>
    <property type="molecule type" value="Genomic_DNA"/>
</dbReference>
<proteinExistence type="predicted"/>
<protein>
    <recommendedName>
        <fullName evidence="1">DUF4440 domain-containing protein</fullName>
    </recommendedName>
</protein>
<dbReference type="AlphaFoldDB" id="A0A1C3XJW7"/>
<dbReference type="Proteomes" id="UP000199205">
    <property type="component" value="Unassembled WGS sequence"/>
</dbReference>
<organism evidence="2 3">
    <name type="scientific">Rhizobium lusitanum</name>
    <dbReference type="NCBI Taxonomy" id="293958"/>
    <lineage>
        <taxon>Bacteria</taxon>
        <taxon>Pseudomonadati</taxon>
        <taxon>Pseudomonadota</taxon>
        <taxon>Alphaproteobacteria</taxon>
        <taxon>Hyphomicrobiales</taxon>
        <taxon>Rhizobiaceae</taxon>
        <taxon>Rhizobium/Agrobacterium group</taxon>
        <taxon>Rhizobium</taxon>
    </lineage>
</organism>
<dbReference type="InterPro" id="IPR027843">
    <property type="entry name" value="DUF4440"/>
</dbReference>
<name>A0A1C3XJW7_9HYPH</name>
<dbReference type="Gene3D" id="3.10.450.50">
    <property type="match status" value="1"/>
</dbReference>
<evidence type="ECO:0000259" key="1">
    <source>
        <dbReference type="Pfam" id="PF14534"/>
    </source>
</evidence>
<accession>A0A1C3XJW7</accession>
<dbReference type="SUPFAM" id="SSF54427">
    <property type="entry name" value="NTF2-like"/>
    <property type="match status" value="1"/>
</dbReference>
<dbReference type="RefSeq" id="WP_092577554.1">
    <property type="nucleotide sequence ID" value="NZ_FMAF01000050.1"/>
</dbReference>
<gene>
    <name evidence="2" type="ORF">GA0061101_15025</name>
</gene>
<dbReference type="Pfam" id="PF14534">
    <property type="entry name" value="DUF4440"/>
    <property type="match status" value="1"/>
</dbReference>